<dbReference type="PANTHER" id="PTHR11228">
    <property type="entry name" value="RADICAL SAM DOMAIN PROTEIN"/>
    <property type="match status" value="1"/>
</dbReference>
<dbReference type="SFLD" id="SFLDG01067">
    <property type="entry name" value="SPASM/twitch_domain_containing"/>
    <property type="match status" value="1"/>
</dbReference>
<feature type="domain" description="Radical SAM core" evidence="5">
    <location>
        <begin position="13"/>
        <end position="227"/>
    </location>
</feature>
<evidence type="ECO:0000256" key="1">
    <source>
        <dbReference type="ARBA" id="ARBA00022691"/>
    </source>
</evidence>
<dbReference type="InterPro" id="IPR058240">
    <property type="entry name" value="rSAM_sf"/>
</dbReference>
<evidence type="ECO:0000259" key="5">
    <source>
        <dbReference type="PROSITE" id="PS51918"/>
    </source>
</evidence>
<name>A0A1F5TRR5_9BACT</name>
<protein>
    <submittedName>
        <fullName evidence="6">Anaerobic ribonucleoside-triphosphate reductase activating protein</fullName>
    </submittedName>
</protein>
<dbReference type="GO" id="GO:0046872">
    <property type="term" value="F:metal ion binding"/>
    <property type="evidence" value="ECO:0007669"/>
    <property type="project" value="UniProtKB-KW"/>
</dbReference>
<comment type="caution">
    <text evidence="6">The sequence shown here is derived from an EMBL/GenBank/DDBJ whole genome shotgun (WGS) entry which is preliminary data.</text>
</comment>
<dbReference type="InterPro" id="IPR012840">
    <property type="entry name" value="NrdG2"/>
</dbReference>
<keyword evidence="3" id="KW-0408">Iron</keyword>
<evidence type="ECO:0000256" key="3">
    <source>
        <dbReference type="ARBA" id="ARBA00023004"/>
    </source>
</evidence>
<proteinExistence type="predicted"/>
<evidence type="ECO:0000313" key="7">
    <source>
        <dbReference type="Proteomes" id="UP000177939"/>
    </source>
</evidence>
<dbReference type="PROSITE" id="PS51918">
    <property type="entry name" value="RADICAL_SAM"/>
    <property type="match status" value="1"/>
</dbReference>
<dbReference type="InterPro" id="IPR013785">
    <property type="entry name" value="Aldolase_TIM"/>
</dbReference>
<dbReference type="GO" id="GO:0051536">
    <property type="term" value="F:iron-sulfur cluster binding"/>
    <property type="evidence" value="ECO:0007669"/>
    <property type="project" value="UniProtKB-KW"/>
</dbReference>
<dbReference type="SUPFAM" id="SSF102114">
    <property type="entry name" value="Radical SAM enzymes"/>
    <property type="match status" value="1"/>
</dbReference>
<evidence type="ECO:0000313" key="6">
    <source>
        <dbReference type="EMBL" id="OGF41603.1"/>
    </source>
</evidence>
<dbReference type="EMBL" id="MFGL01000003">
    <property type="protein sequence ID" value="OGF41603.1"/>
    <property type="molecule type" value="Genomic_DNA"/>
</dbReference>
<evidence type="ECO:0000256" key="4">
    <source>
        <dbReference type="ARBA" id="ARBA00023014"/>
    </source>
</evidence>
<dbReference type="SFLD" id="SFLDG01094">
    <property type="entry name" value="Uncharacterised_Radical_SAM_Su"/>
    <property type="match status" value="1"/>
</dbReference>
<sequence length="235" mass="26362">MLIGGLQKLTLLDYPEHIAAIVFTQGCNFRCHYCYNPKLVVPEIFSAQKNSPAYALESFFDFLDARRGKLDAVVITGGEPTLHHDLPQFIQKIKAKGFLVKLDTNGTNPAMLKKLLDKKLLDYIAMDIKAPLKSYAAVVGVAAPLEKLQKSIILIKKSGIPYEFRSTLLPSLHGRAAVAKMGQSIRGAEKWYLQKFKSNTALVNDTFKGKSAYTDKEMEELRLMGSRYVKQCFVR</sequence>
<accession>A0A1F5TRR5</accession>
<dbReference type="CDD" id="cd01335">
    <property type="entry name" value="Radical_SAM"/>
    <property type="match status" value="1"/>
</dbReference>
<dbReference type="SFLD" id="SFLDS00029">
    <property type="entry name" value="Radical_SAM"/>
    <property type="match status" value="1"/>
</dbReference>
<organism evidence="6 7">
    <name type="scientific">Candidatus Falkowbacteria bacterium RIFOXYC2_FULL_47_12</name>
    <dbReference type="NCBI Taxonomy" id="1798004"/>
    <lineage>
        <taxon>Bacteria</taxon>
        <taxon>Candidatus Falkowiibacteriota</taxon>
    </lineage>
</organism>
<keyword evidence="4" id="KW-0411">Iron-sulfur</keyword>
<keyword evidence="2" id="KW-0479">Metal-binding</keyword>
<dbReference type="Gene3D" id="3.20.20.70">
    <property type="entry name" value="Aldolase class I"/>
    <property type="match status" value="1"/>
</dbReference>
<dbReference type="InterPro" id="IPR007197">
    <property type="entry name" value="rSAM"/>
</dbReference>
<dbReference type="Proteomes" id="UP000177939">
    <property type="component" value="Unassembled WGS sequence"/>
</dbReference>
<dbReference type="PANTHER" id="PTHR11228:SF27">
    <property type="entry name" value="GLYCYL-RADICAL ENZYME ACTIVATING ENZYME MJ1227-RELATED"/>
    <property type="match status" value="1"/>
</dbReference>
<dbReference type="NCBIfam" id="TIGR02495">
    <property type="entry name" value="NrdG2"/>
    <property type="match status" value="1"/>
</dbReference>
<dbReference type="InterPro" id="IPR050377">
    <property type="entry name" value="Radical_SAM_PqqE_MftC-like"/>
</dbReference>
<gene>
    <name evidence="6" type="ORF">A2477_01445</name>
</gene>
<dbReference type="AlphaFoldDB" id="A0A1F5TRR5"/>
<evidence type="ECO:0000256" key="2">
    <source>
        <dbReference type="ARBA" id="ARBA00022723"/>
    </source>
</evidence>
<dbReference type="Pfam" id="PF04055">
    <property type="entry name" value="Radical_SAM"/>
    <property type="match status" value="1"/>
</dbReference>
<reference evidence="6 7" key="1">
    <citation type="journal article" date="2016" name="Nat. Commun.">
        <title>Thousands of microbial genomes shed light on interconnected biogeochemical processes in an aquifer system.</title>
        <authorList>
            <person name="Anantharaman K."/>
            <person name="Brown C.T."/>
            <person name="Hug L.A."/>
            <person name="Sharon I."/>
            <person name="Castelle C.J."/>
            <person name="Probst A.J."/>
            <person name="Thomas B.C."/>
            <person name="Singh A."/>
            <person name="Wilkins M.J."/>
            <person name="Karaoz U."/>
            <person name="Brodie E.L."/>
            <person name="Williams K.H."/>
            <person name="Hubbard S.S."/>
            <person name="Banfield J.F."/>
        </authorList>
    </citation>
    <scope>NUCLEOTIDE SEQUENCE [LARGE SCALE GENOMIC DNA]</scope>
</reference>
<keyword evidence="1" id="KW-0949">S-adenosyl-L-methionine</keyword>
<dbReference type="GO" id="GO:0003824">
    <property type="term" value="F:catalytic activity"/>
    <property type="evidence" value="ECO:0007669"/>
    <property type="project" value="InterPro"/>
</dbReference>